<evidence type="ECO:0000313" key="2">
    <source>
        <dbReference type="WBParaSite" id="ACRNAN_Path_910.g3502.t1"/>
    </source>
</evidence>
<dbReference type="WBParaSite" id="ACRNAN_Path_910.g3502.t1">
    <property type="protein sequence ID" value="ACRNAN_Path_910.g3502.t1"/>
    <property type="gene ID" value="ACRNAN_Path_910.g3502"/>
</dbReference>
<dbReference type="AlphaFoldDB" id="A0A914CDT9"/>
<sequence length="326" mass="38310">MKKLLESLKEVEIFAEPYLGRRSIINILQYKKSFVNSDNKKTIKLIIPINDDYKNNTLTLKIKTQEFGGERYKWNYIRVPAEGISLFYKMVEEFLSFHDDIEESATPSGDILESGDTTNRNENISIAQKPLTELNRIKGISHVKKQPYLFKRLYKVHKFTIGQKAYYLNLAQLNNDNENDIIVQINEIDKEKPHQKPKPLWLNRQSNKLLTYKETLLDREREMNLILELLPYKLNSYAINLCSFNIYNKVILNFFIPFEGIDQLQEKLGYLFGYYDTFNQLNNQIEIFDDDGGDKTINKASNNSPAIKLKDRLEKFTTKQKRPKKS</sequence>
<protein>
    <submittedName>
        <fullName evidence="2">Uncharacterized protein</fullName>
    </submittedName>
</protein>
<accession>A0A914CDT9</accession>
<dbReference type="Proteomes" id="UP000887540">
    <property type="component" value="Unplaced"/>
</dbReference>
<organism evidence="1 2">
    <name type="scientific">Acrobeloides nanus</name>
    <dbReference type="NCBI Taxonomy" id="290746"/>
    <lineage>
        <taxon>Eukaryota</taxon>
        <taxon>Metazoa</taxon>
        <taxon>Ecdysozoa</taxon>
        <taxon>Nematoda</taxon>
        <taxon>Chromadorea</taxon>
        <taxon>Rhabditida</taxon>
        <taxon>Tylenchina</taxon>
        <taxon>Cephalobomorpha</taxon>
        <taxon>Cephaloboidea</taxon>
        <taxon>Cephalobidae</taxon>
        <taxon>Acrobeloides</taxon>
    </lineage>
</organism>
<name>A0A914CDT9_9BILA</name>
<reference evidence="2" key="1">
    <citation type="submission" date="2022-11" db="UniProtKB">
        <authorList>
            <consortium name="WormBaseParasite"/>
        </authorList>
    </citation>
    <scope>IDENTIFICATION</scope>
</reference>
<proteinExistence type="predicted"/>
<evidence type="ECO:0000313" key="1">
    <source>
        <dbReference type="Proteomes" id="UP000887540"/>
    </source>
</evidence>
<keyword evidence="1" id="KW-1185">Reference proteome</keyword>